<dbReference type="Proteomes" id="UP000027981">
    <property type="component" value="Chromosome"/>
</dbReference>
<evidence type="ECO:0008006" key="4">
    <source>
        <dbReference type="Google" id="ProtNLM"/>
    </source>
</evidence>
<dbReference type="RefSeq" id="WP_048165712.1">
    <property type="nucleotide sequence ID" value="NZ_CP006019.1"/>
</dbReference>
<evidence type="ECO:0000256" key="1">
    <source>
        <dbReference type="SAM" id="Phobius"/>
    </source>
</evidence>
<keyword evidence="1" id="KW-1133">Transmembrane helix</keyword>
<keyword evidence="1" id="KW-0812">Transmembrane</keyword>
<evidence type="ECO:0000313" key="2">
    <source>
        <dbReference type="EMBL" id="AIF70242.1"/>
    </source>
</evidence>
<proteinExistence type="predicted"/>
<reference evidence="3" key="1">
    <citation type="submission" date="2013-06" db="EMBL/GenBank/DDBJ databases">
        <title>Complete Genome Sequence of Hyperthermophilic Palaeococcus pacificus DY20341T, Isolated from a Deep-Sea Hydrothermal Sediments.</title>
        <authorList>
            <person name="Zeng X."/>
            <person name="Shao Z."/>
        </authorList>
    </citation>
    <scope>NUCLEOTIDE SEQUENCE [LARGE SCALE GENOMIC DNA]</scope>
    <source>
        <strain evidence="3">DY20341</strain>
    </source>
</reference>
<name>A0A075LW42_9EURY</name>
<keyword evidence="1" id="KW-0472">Membrane</keyword>
<protein>
    <recommendedName>
        <fullName evidence="4">DUF5305 domain-containing protein</fullName>
    </recommendedName>
</protein>
<organism evidence="2 3">
    <name type="scientific">Palaeococcus pacificus DY20341</name>
    <dbReference type="NCBI Taxonomy" id="1343739"/>
    <lineage>
        <taxon>Archaea</taxon>
        <taxon>Methanobacteriati</taxon>
        <taxon>Methanobacteriota</taxon>
        <taxon>Thermococci</taxon>
        <taxon>Thermococcales</taxon>
        <taxon>Thermococcaceae</taxon>
        <taxon>Palaeococcus</taxon>
    </lineage>
</organism>
<dbReference type="Pfam" id="PF17231">
    <property type="entry name" value="DUF5305"/>
    <property type="match status" value="1"/>
</dbReference>
<reference evidence="2 3" key="2">
    <citation type="journal article" date="2015" name="Genome Announc.">
        <title>Complete Genome Sequence of Hyperthermophilic Piezophilic Archaeon Palaeococcus pacificus DY20341T, Isolated from Deep-Sea Hydrothermal Sediments.</title>
        <authorList>
            <person name="Zeng X."/>
            <person name="Jebbar M."/>
            <person name="Shao Z."/>
        </authorList>
    </citation>
    <scope>NUCLEOTIDE SEQUENCE [LARGE SCALE GENOMIC DNA]</scope>
    <source>
        <strain evidence="2 3">DY20341</strain>
    </source>
</reference>
<sequence length="348" mass="39856">MKIDRDLIEEYLKKYLTKKAVLGVLVVLVLVFSFYSVKLMGAQSYSVINKRVATYTQEGVLLHTALLKNNTLYGDTLSREEYPIPLVENFLFTYRYRFNPGDVVRGNYSLTGKVTYSVNKGNQEVVLWEEELFSERGKLDNGKFLVNFGLNLEQLNNRTNEISEELGLKRLNRKITFEAKVDLIGVIAGKEVKESFTHTMNFMQDSTAGLYYFTNEKQTTQEVLTNTITRETSVRILGITTRVSTAKKVIPALLLLFLTPLLGGVYTIRSQMPPREFKGLEAFMIEGVPQHVSKKVFLASKEDLKKTFDLVDKPIMHYKDGDEDVYVIVDEGIAYEYREMNPKEQENA</sequence>
<dbReference type="AlphaFoldDB" id="A0A075LW42"/>
<dbReference type="eggNOG" id="arCOG04474">
    <property type="taxonomic scope" value="Archaea"/>
</dbReference>
<dbReference type="KEGG" id="ppac:PAP_09320"/>
<dbReference type="STRING" id="1343739.PAP_09320"/>
<feature type="transmembrane region" description="Helical" evidence="1">
    <location>
        <begin position="249"/>
        <end position="268"/>
    </location>
</feature>
<evidence type="ECO:0000313" key="3">
    <source>
        <dbReference type="Proteomes" id="UP000027981"/>
    </source>
</evidence>
<feature type="transmembrane region" description="Helical" evidence="1">
    <location>
        <begin position="20"/>
        <end position="37"/>
    </location>
</feature>
<gene>
    <name evidence="2" type="ORF">PAP_09320</name>
</gene>
<dbReference type="EMBL" id="CP006019">
    <property type="protein sequence ID" value="AIF70242.1"/>
    <property type="molecule type" value="Genomic_DNA"/>
</dbReference>
<dbReference type="GeneID" id="24842961"/>
<keyword evidence="3" id="KW-1185">Reference proteome</keyword>
<dbReference type="InterPro" id="IPR035185">
    <property type="entry name" value="DUF5305"/>
</dbReference>
<accession>A0A075LW42</accession>
<dbReference type="HOGENOM" id="CLU_075238_0_0_2"/>